<evidence type="ECO:0000313" key="4">
    <source>
        <dbReference type="WBParaSite" id="Minc3s05070g37542"/>
    </source>
</evidence>
<dbReference type="Pfam" id="PF14529">
    <property type="entry name" value="Exo_endo_phos_2"/>
    <property type="match status" value="1"/>
</dbReference>
<dbReference type="WBParaSite" id="Minc3s05070g37542">
    <property type="protein sequence ID" value="Minc3s05070g37542"/>
    <property type="gene ID" value="Minc3s05070g37542"/>
</dbReference>
<dbReference type="InterPro" id="IPR000477">
    <property type="entry name" value="RT_dom"/>
</dbReference>
<dbReference type="GO" id="GO:0031012">
    <property type="term" value="C:extracellular matrix"/>
    <property type="evidence" value="ECO:0007669"/>
    <property type="project" value="TreeGrafter"/>
</dbReference>
<evidence type="ECO:0000256" key="1">
    <source>
        <dbReference type="SAM" id="MobiDB-lite"/>
    </source>
</evidence>
<dbReference type="InterPro" id="IPR043502">
    <property type="entry name" value="DNA/RNA_pol_sf"/>
</dbReference>
<dbReference type="GO" id="GO:0003824">
    <property type="term" value="F:catalytic activity"/>
    <property type="evidence" value="ECO:0007669"/>
    <property type="project" value="InterPro"/>
</dbReference>
<name>A0A914NGZ9_MELIC</name>
<protein>
    <submittedName>
        <fullName evidence="4">Reverse transcriptase domain-containing protein</fullName>
    </submittedName>
</protein>
<feature type="domain" description="Reverse transcriptase" evidence="2">
    <location>
        <begin position="735"/>
        <end position="1001"/>
    </location>
</feature>
<dbReference type="SUPFAM" id="SSF56672">
    <property type="entry name" value="DNA/RNA polymerases"/>
    <property type="match status" value="1"/>
</dbReference>
<dbReference type="PROSITE" id="PS50878">
    <property type="entry name" value="RT_POL"/>
    <property type="match status" value="1"/>
</dbReference>
<feature type="region of interest" description="Disordered" evidence="1">
    <location>
        <begin position="1"/>
        <end position="23"/>
    </location>
</feature>
<evidence type="ECO:0000259" key="2">
    <source>
        <dbReference type="PROSITE" id="PS50878"/>
    </source>
</evidence>
<dbReference type="SUPFAM" id="SSF56219">
    <property type="entry name" value="DNase I-like"/>
    <property type="match status" value="1"/>
</dbReference>
<dbReference type="Proteomes" id="UP000887563">
    <property type="component" value="Unplaced"/>
</dbReference>
<dbReference type="GO" id="GO:0061343">
    <property type="term" value="P:cell adhesion involved in heart morphogenesis"/>
    <property type="evidence" value="ECO:0007669"/>
    <property type="project" value="TreeGrafter"/>
</dbReference>
<dbReference type="AlphaFoldDB" id="A0A914NGZ9"/>
<organism evidence="3 4">
    <name type="scientific">Meloidogyne incognita</name>
    <name type="common">Southern root-knot nematode worm</name>
    <name type="synonym">Oxyuris incognita</name>
    <dbReference type="NCBI Taxonomy" id="6306"/>
    <lineage>
        <taxon>Eukaryota</taxon>
        <taxon>Metazoa</taxon>
        <taxon>Ecdysozoa</taxon>
        <taxon>Nematoda</taxon>
        <taxon>Chromadorea</taxon>
        <taxon>Rhabditida</taxon>
        <taxon>Tylenchina</taxon>
        <taxon>Tylenchomorpha</taxon>
        <taxon>Tylenchoidea</taxon>
        <taxon>Meloidogynidae</taxon>
        <taxon>Meloidogyninae</taxon>
        <taxon>Meloidogyne</taxon>
        <taxon>Meloidogyne incognita group</taxon>
    </lineage>
</organism>
<proteinExistence type="predicted"/>
<dbReference type="PANTHER" id="PTHR33395:SF22">
    <property type="entry name" value="REVERSE TRANSCRIPTASE DOMAIN-CONTAINING PROTEIN"/>
    <property type="match status" value="1"/>
</dbReference>
<dbReference type="Pfam" id="PF00078">
    <property type="entry name" value="RVT_1"/>
    <property type="match status" value="1"/>
</dbReference>
<dbReference type="GO" id="GO:0007508">
    <property type="term" value="P:larval heart development"/>
    <property type="evidence" value="ECO:0007669"/>
    <property type="project" value="TreeGrafter"/>
</dbReference>
<dbReference type="InterPro" id="IPR005135">
    <property type="entry name" value="Endo/exonuclease/phosphatase"/>
</dbReference>
<dbReference type="PANTHER" id="PTHR33395">
    <property type="entry name" value="TRANSCRIPTASE, PUTATIVE-RELATED-RELATED"/>
    <property type="match status" value="1"/>
</dbReference>
<dbReference type="InterPro" id="IPR036691">
    <property type="entry name" value="Endo/exonu/phosph_ase_sf"/>
</dbReference>
<keyword evidence="3" id="KW-1185">Reference proteome</keyword>
<dbReference type="Gene3D" id="3.60.10.10">
    <property type="entry name" value="Endonuclease/exonuclease/phosphatase"/>
    <property type="match status" value="1"/>
</dbReference>
<feature type="compositionally biased region" description="Polar residues" evidence="1">
    <location>
        <begin position="1"/>
        <end position="17"/>
    </location>
</feature>
<evidence type="ECO:0000313" key="3">
    <source>
        <dbReference type="Proteomes" id="UP000887563"/>
    </source>
</evidence>
<dbReference type="CDD" id="cd01650">
    <property type="entry name" value="RT_nLTR_like"/>
    <property type="match status" value="1"/>
</dbReference>
<accession>A0A914NGZ9</accession>
<sequence length="1007" mass="115121">MNTPNKRPRSPNLNNLGDQFAPSHAPSAKRQQLLDTISNLNFNDLLTPPTDPLIPDFAKTIINQQQQIIKQLSGLLQAASEILNEQTTNNIDFSAAFEQRQREHLLVVTGLPESTESQPMARAESDSKVVKQILNELQIDRCLPSAVFRLGRQRQPGSKPRPLKILFPCSAAVTEALRNKKKLVGKFKNIVVRKSLTKQELDARSKLIDLCKQKRESTKLDYIVYAGVSPPIPCHTQTDFSNNIVLQNLSLNSPNQLNVFSQGNYSNYKPLKNLTCLYENCRSIRNKIHELDIQISDLTPDLVLLSETWLEEHDTHLNNLNASNNFYILTSNRDTKYKGNGGGVAMLIKKGISYKQLPSKKILGIDIIAVDFSVTSKDKIRVILVYRPPNIASSFTYKLLKYLQSLCEDDVIIVGDFNFSANNINWDNNTAFTKCGKEFLEFINNFKFSNVITSPTHNKGSILDLLLTNNPTSICFSQICAGLSTSDHFAILFTLNLAKPKPQKIYYRDYSNLNLLNTYLISQFNQIYEKFYISDKYEYLITLVSNLMEKYTPLRTATLKPKSIYYPVHIRKLITHKKKLFKEFKKSNCGLDEYIKISKTIKHLINSYKSQRIKSIVSNTNRIYKYMKNISQKYSPIPCLENNNIFIFDDKTKCNLFASVFARSFSNLPTFDPPELTPCKFMHALDDIEFNLLDIDNILKNLPNNNCCAEDGISYTLLKACHSSITPFLSDIFRLSLDTGILPQPWKVSYITPVFKKGDKNNPENYRPISITSTICRVLERIILNSLLIHLEENNIISQNQFGFLKKRSTTTQLIFTFSHWYKAVLESKNIDCAYIDLKHAFDSVPVRFLLYKLFNIGIRGKLLNWISSFLTDRTAKVKINNTFSDSFQIHSGVPQGSILGPILFLIYINDITSIIPDNINKCLFADDLKIFQIFKNTENTNSMQNALNNVYKWSSDWALEISIQKTSILHIGTKNPKYRYTLNETELEITSSVKDLGITFSNDLFF</sequence>
<reference evidence="4" key="1">
    <citation type="submission" date="2022-11" db="UniProtKB">
        <authorList>
            <consortium name="WormBaseParasite"/>
        </authorList>
    </citation>
    <scope>IDENTIFICATION</scope>
</reference>